<reference evidence="6" key="1">
    <citation type="submission" date="2018-06" db="EMBL/GenBank/DDBJ databases">
        <authorList>
            <person name="Zhirakovskaya E."/>
        </authorList>
    </citation>
    <scope>NUCLEOTIDE SEQUENCE</scope>
</reference>
<feature type="domain" description="LptD C-terminal" evidence="5">
    <location>
        <begin position="312"/>
        <end position="678"/>
    </location>
</feature>
<sequence>MSEGTRGILTHKKVLAATLAAAVMAAGMFTVGVWMSPARAQTTPVGPLNQLGVPQNSPVLLEADSLTYDSRTETAIATGNATVYYGDYTIRADKITYDQKTDTVVAYGNVQVTEPDGAVVTADSLELSDELREGFIRSISVALANNARIAAVRGRRTGGNVTEFDDAIYTACKRCEDNPSAPLTWELKAVKIRHNQLEKTVEYEDVTLELFGQPVAYIPYFFHPDPTVKKKSGFLAPSFSASSFYGAGVRVPYFWNIAPNYDLTIQPLVTSKQGPLFDFKWRQRTEKGYYTIRPTFIWQADPPAEAPGNETFRGSISTEGRFDINSQWSWGWDATAVTDDTYLRRYGINGATDLTSTAYLKGISERNYFALQGYIFKGLLDGDTDNSSPEVLPLIDHNYIFDQSLWGGELALDTTVASLSRDQGADSTRLSTDLSWERQFVAPGGNVFRPFWNLRGDVYSVDNVPNAAAPGGVNGSDTVGRFLPAAGLEWRLPIVGDTNVGTFVFEPIAQIIARPSETGRDDIPNEDSVAFAFDASQLFDRNKFSGVDRYEGGTRANVGFRFTVSDVSGGFSEFTFGQSYQIAGTNSFDTRSGLEESRSDYVGSFFYRPNENLKIAARARLDKDNFELKATEVGVTANYEKVTASVSYANIEKEANPLEFSDRQEINFTTSVQVAERWKIFGNMSFDIENSDRLQEGIGIGYGDECLGFSLAYTQTHFEDRDIQPEQRIMLTFLLTTLGGTSFNSNIGSLGN</sequence>
<dbReference type="AlphaFoldDB" id="A0A3B0T938"/>
<evidence type="ECO:0000256" key="2">
    <source>
        <dbReference type="ARBA" id="ARBA00023136"/>
    </source>
</evidence>
<dbReference type="InterPro" id="IPR005653">
    <property type="entry name" value="OstA-like_N"/>
</dbReference>
<name>A0A3B0T938_9ZZZZ</name>
<dbReference type="EMBL" id="UOEM01000025">
    <property type="protein sequence ID" value="VAW10992.1"/>
    <property type="molecule type" value="Genomic_DNA"/>
</dbReference>
<dbReference type="PANTHER" id="PTHR30189">
    <property type="entry name" value="LPS-ASSEMBLY PROTEIN"/>
    <property type="match status" value="1"/>
</dbReference>
<keyword evidence="3" id="KW-0998">Cell outer membrane</keyword>
<dbReference type="Pfam" id="PF03968">
    <property type="entry name" value="LptD_N"/>
    <property type="match status" value="1"/>
</dbReference>
<dbReference type="GO" id="GO:0015920">
    <property type="term" value="P:lipopolysaccharide transport"/>
    <property type="evidence" value="ECO:0007669"/>
    <property type="project" value="InterPro"/>
</dbReference>
<evidence type="ECO:0000256" key="3">
    <source>
        <dbReference type="ARBA" id="ARBA00023237"/>
    </source>
</evidence>
<evidence type="ECO:0000259" key="5">
    <source>
        <dbReference type="Pfam" id="PF04453"/>
    </source>
</evidence>
<dbReference type="InterPro" id="IPR020889">
    <property type="entry name" value="LipoPS_assembly_LptD"/>
</dbReference>
<dbReference type="GO" id="GO:0009279">
    <property type="term" value="C:cell outer membrane"/>
    <property type="evidence" value="ECO:0007669"/>
    <property type="project" value="InterPro"/>
</dbReference>
<keyword evidence="2" id="KW-0472">Membrane</keyword>
<evidence type="ECO:0000259" key="4">
    <source>
        <dbReference type="Pfam" id="PF03968"/>
    </source>
</evidence>
<dbReference type="GO" id="GO:1990351">
    <property type="term" value="C:transporter complex"/>
    <property type="evidence" value="ECO:0007669"/>
    <property type="project" value="TreeGrafter"/>
</dbReference>
<evidence type="ECO:0000256" key="1">
    <source>
        <dbReference type="ARBA" id="ARBA00022729"/>
    </source>
</evidence>
<dbReference type="PANTHER" id="PTHR30189:SF1">
    <property type="entry name" value="LPS-ASSEMBLY PROTEIN LPTD"/>
    <property type="match status" value="1"/>
</dbReference>
<dbReference type="Pfam" id="PF04453">
    <property type="entry name" value="LptD"/>
    <property type="match status" value="1"/>
</dbReference>
<protein>
    <submittedName>
        <fullName evidence="6">LPS-assembly protein LptD @ Organic solvent tolerance protein</fullName>
    </submittedName>
</protein>
<gene>
    <name evidence="6" type="ORF">MNBD_ALPHA09-2031</name>
</gene>
<dbReference type="GO" id="GO:0043165">
    <property type="term" value="P:Gram-negative-bacterium-type cell outer membrane assembly"/>
    <property type="evidence" value="ECO:0007669"/>
    <property type="project" value="InterPro"/>
</dbReference>
<feature type="domain" description="Organic solvent tolerance-like N-terminal" evidence="4">
    <location>
        <begin position="62"/>
        <end position="108"/>
    </location>
</feature>
<organism evidence="6">
    <name type="scientific">hydrothermal vent metagenome</name>
    <dbReference type="NCBI Taxonomy" id="652676"/>
    <lineage>
        <taxon>unclassified sequences</taxon>
        <taxon>metagenomes</taxon>
        <taxon>ecological metagenomes</taxon>
    </lineage>
</organism>
<dbReference type="Gene3D" id="2.60.450.10">
    <property type="entry name" value="Lipopolysaccharide (LPS) transport protein A like domain"/>
    <property type="match status" value="1"/>
</dbReference>
<dbReference type="SUPFAM" id="SSF56935">
    <property type="entry name" value="Porins"/>
    <property type="match status" value="1"/>
</dbReference>
<keyword evidence="1" id="KW-0732">Signal</keyword>
<accession>A0A3B0T938</accession>
<dbReference type="InterPro" id="IPR007543">
    <property type="entry name" value="LptD_C"/>
</dbReference>
<proteinExistence type="inferred from homology"/>
<dbReference type="InterPro" id="IPR050218">
    <property type="entry name" value="LptD"/>
</dbReference>
<dbReference type="HAMAP" id="MF_01411">
    <property type="entry name" value="LPS_assembly_LptD"/>
    <property type="match status" value="1"/>
</dbReference>
<evidence type="ECO:0000313" key="6">
    <source>
        <dbReference type="EMBL" id="VAW10992.1"/>
    </source>
</evidence>